<keyword evidence="2" id="KW-1185">Reference proteome</keyword>
<name>A0A4Q9PTE7_9APHY</name>
<dbReference type="Proteomes" id="UP000292082">
    <property type="component" value="Unassembled WGS sequence"/>
</dbReference>
<accession>A0A4Q9PTE7</accession>
<reference evidence="1 2" key="1">
    <citation type="submission" date="2019-01" db="EMBL/GenBank/DDBJ databases">
        <title>Draft genome sequences of three monokaryotic isolates of the white-rot basidiomycete fungus Dichomitus squalens.</title>
        <authorList>
            <consortium name="DOE Joint Genome Institute"/>
            <person name="Lopez S.C."/>
            <person name="Andreopoulos B."/>
            <person name="Pangilinan J."/>
            <person name="Lipzen A."/>
            <person name="Riley R."/>
            <person name="Ahrendt S."/>
            <person name="Ng V."/>
            <person name="Barry K."/>
            <person name="Daum C."/>
            <person name="Grigoriev I.V."/>
            <person name="Hilden K.S."/>
            <person name="Makela M.R."/>
            <person name="de Vries R.P."/>
        </authorList>
    </citation>
    <scope>NUCLEOTIDE SEQUENCE [LARGE SCALE GENOMIC DNA]</scope>
    <source>
        <strain evidence="1 2">CBS 464.89</strain>
    </source>
</reference>
<dbReference type="AlphaFoldDB" id="A0A4Q9PTE7"/>
<gene>
    <name evidence="1" type="ORF">BD310DRAFT_537376</name>
</gene>
<organism evidence="1 2">
    <name type="scientific">Dichomitus squalens</name>
    <dbReference type="NCBI Taxonomy" id="114155"/>
    <lineage>
        <taxon>Eukaryota</taxon>
        <taxon>Fungi</taxon>
        <taxon>Dikarya</taxon>
        <taxon>Basidiomycota</taxon>
        <taxon>Agaricomycotina</taxon>
        <taxon>Agaricomycetes</taxon>
        <taxon>Polyporales</taxon>
        <taxon>Polyporaceae</taxon>
        <taxon>Dichomitus</taxon>
    </lineage>
</organism>
<dbReference type="EMBL" id="ML145134">
    <property type="protein sequence ID" value="TBU57690.1"/>
    <property type="molecule type" value="Genomic_DNA"/>
</dbReference>
<evidence type="ECO:0000313" key="1">
    <source>
        <dbReference type="EMBL" id="TBU57690.1"/>
    </source>
</evidence>
<proteinExistence type="predicted"/>
<evidence type="ECO:0000313" key="2">
    <source>
        <dbReference type="Proteomes" id="UP000292082"/>
    </source>
</evidence>
<protein>
    <submittedName>
        <fullName evidence="1">Uncharacterized protein</fullName>
    </submittedName>
</protein>
<sequence length="201" mass="22846">MLKTPAAFSDGCACRVSGYQNVEASKLAASARNGSAQSFLSAKIGVAYVIELCNGVRDFRRWQSQQVTRVRRLGWKSARADCFRHFARGWRHGRFKCPGDRTEHILWWSWEDVSCLMKSIQSEVQVWLSCSFWNANCPATTYMQARSTCRGAIVGILAFRFILLYLKGPSARAVRWHCTGLIHYWSSLNHSELHSSTFSGR</sequence>